<accession>A0A7X6I9M1</accession>
<organism evidence="2 3">
    <name type="scientific">Candidatus Manganitrophus noduliformans</name>
    <dbReference type="NCBI Taxonomy" id="2606439"/>
    <lineage>
        <taxon>Bacteria</taxon>
        <taxon>Pseudomonadati</taxon>
        <taxon>Nitrospirota</taxon>
        <taxon>Nitrospiria</taxon>
        <taxon>Candidatus Troglogloeales</taxon>
        <taxon>Candidatus Manganitrophaceae</taxon>
        <taxon>Candidatus Manganitrophus</taxon>
    </lineage>
</organism>
<name>A0A7X6I9M1_9BACT</name>
<evidence type="ECO:0000256" key="1">
    <source>
        <dbReference type="SAM" id="MobiDB-lite"/>
    </source>
</evidence>
<feature type="region of interest" description="Disordered" evidence="1">
    <location>
        <begin position="189"/>
        <end position="212"/>
    </location>
</feature>
<gene>
    <name evidence="2" type="ORF">MNODULE_03550</name>
</gene>
<comment type="caution">
    <text evidence="2">The sequence shown here is derived from an EMBL/GenBank/DDBJ whole genome shotgun (WGS) entry which is preliminary data.</text>
</comment>
<protein>
    <submittedName>
        <fullName evidence="2">Uncharacterized protein</fullName>
    </submittedName>
</protein>
<reference evidence="2 3" key="1">
    <citation type="journal article" date="2020" name="Nature">
        <title>Bacterial chemolithoautotrophy via manganese oxidation.</title>
        <authorList>
            <person name="Yu H."/>
            <person name="Leadbetter J.R."/>
        </authorList>
    </citation>
    <scope>NUCLEOTIDE SEQUENCE [LARGE SCALE GENOMIC DNA]</scope>
    <source>
        <strain evidence="2 3">Mn-1</strain>
    </source>
</reference>
<dbReference type="Proteomes" id="UP000534783">
    <property type="component" value="Unassembled WGS sequence"/>
</dbReference>
<feature type="compositionally biased region" description="Gly residues" evidence="1">
    <location>
        <begin position="189"/>
        <end position="201"/>
    </location>
</feature>
<evidence type="ECO:0000313" key="2">
    <source>
        <dbReference type="EMBL" id="NKE69821.1"/>
    </source>
</evidence>
<dbReference type="RefSeq" id="WP_168058102.1">
    <property type="nucleotide sequence ID" value="NZ_VTOW01000001.1"/>
</dbReference>
<dbReference type="AlphaFoldDB" id="A0A7X6I9M1"/>
<sequence length="212" mass="22591">MGIIKEKDLHRRSVAPLLLVSAAFYGFLLHPFLLLAQEAPEIDLVAPKILHARPLGLFRGGEEIEIVATVTDPESGVADVRLFFRSKGERSYRTLEMIPDANDHYRATIPGEAAQDPGIEYYLEAADRAGNRVQTLRPPDLSPAFVAVQSPSMWERFQGDDRPWYKKPWVWTVAGAVVLGAAASMGGGGGGGGGGGAGGPTTGTITVDGPVP</sequence>
<evidence type="ECO:0000313" key="3">
    <source>
        <dbReference type="Proteomes" id="UP000534783"/>
    </source>
</evidence>
<proteinExistence type="predicted"/>
<feature type="compositionally biased region" description="Low complexity" evidence="1">
    <location>
        <begin position="202"/>
        <end position="212"/>
    </location>
</feature>
<keyword evidence="3" id="KW-1185">Reference proteome</keyword>
<dbReference type="EMBL" id="VTOW01000001">
    <property type="protein sequence ID" value="NKE69821.1"/>
    <property type="molecule type" value="Genomic_DNA"/>
</dbReference>